<sequence length="100" mass="11431">MSSILDTSELHEWLKNGFSKKEWKSISDPSCEYLSNKNGSKIIPDNIRTLIKDHSESLKGKNHYGFKDKAMSEGSWVLDGILMPLKFADRILKDIRLSFA</sequence>
<keyword evidence="2" id="KW-1185">Reference proteome</keyword>
<name>A0A397U5I0_9GLOM</name>
<dbReference type="OrthoDB" id="2362126at2759"/>
<dbReference type="Proteomes" id="UP000266673">
    <property type="component" value="Unassembled WGS sequence"/>
</dbReference>
<gene>
    <name evidence="1" type="ORF">C2G38_592588</name>
</gene>
<comment type="caution">
    <text evidence="1">The sequence shown here is derived from an EMBL/GenBank/DDBJ whole genome shotgun (WGS) entry which is preliminary data.</text>
</comment>
<organism evidence="1 2">
    <name type="scientific">Gigaspora rosea</name>
    <dbReference type="NCBI Taxonomy" id="44941"/>
    <lineage>
        <taxon>Eukaryota</taxon>
        <taxon>Fungi</taxon>
        <taxon>Fungi incertae sedis</taxon>
        <taxon>Mucoromycota</taxon>
        <taxon>Glomeromycotina</taxon>
        <taxon>Glomeromycetes</taxon>
        <taxon>Diversisporales</taxon>
        <taxon>Gigasporaceae</taxon>
        <taxon>Gigaspora</taxon>
    </lineage>
</organism>
<dbReference type="EMBL" id="QKWP01001975">
    <property type="protein sequence ID" value="RIB05484.1"/>
    <property type="molecule type" value="Genomic_DNA"/>
</dbReference>
<proteinExistence type="predicted"/>
<reference evidence="1 2" key="1">
    <citation type="submission" date="2018-06" db="EMBL/GenBank/DDBJ databases">
        <title>Comparative genomics reveals the genomic features of Rhizophagus irregularis, R. cerebriforme, R. diaphanum and Gigaspora rosea, and their symbiotic lifestyle signature.</title>
        <authorList>
            <person name="Morin E."/>
            <person name="San Clemente H."/>
            <person name="Chen E.C.H."/>
            <person name="De La Providencia I."/>
            <person name="Hainaut M."/>
            <person name="Kuo A."/>
            <person name="Kohler A."/>
            <person name="Murat C."/>
            <person name="Tang N."/>
            <person name="Roy S."/>
            <person name="Loubradou J."/>
            <person name="Henrissat B."/>
            <person name="Grigoriev I.V."/>
            <person name="Corradi N."/>
            <person name="Roux C."/>
            <person name="Martin F.M."/>
        </authorList>
    </citation>
    <scope>NUCLEOTIDE SEQUENCE [LARGE SCALE GENOMIC DNA]</scope>
    <source>
        <strain evidence="1 2">DAOM 194757</strain>
    </source>
</reference>
<dbReference type="AlphaFoldDB" id="A0A397U5I0"/>
<protein>
    <submittedName>
        <fullName evidence="1">Uncharacterized protein</fullName>
    </submittedName>
</protein>
<evidence type="ECO:0000313" key="1">
    <source>
        <dbReference type="EMBL" id="RIB05484.1"/>
    </source>
</evidence>
<accession>A0A397U5I0</accession>
<evidence type="ECO:0000313" key="2">
    <source>
        <dbReference type="Proteomes" id="UP000266673"/>
    </source>
</evidence>